<dbReference type="InterPro" id="IPR012675">
    <property type="entry name" value="Beta-grasp_dom_sf"/>
</dbReference>
<dbReference type="InterPro" id="IPR004095">
    <property type="entry name" value="TGS"/>
</dbReference>
<keyword evidence="3" id="KW-0496">Mitochondrion</keyword>
<organism evidence="9">
    <name type="scientific">Sipha flava</name>
    <name type="common">yellow sugarcane aphid</name>
    <dbReference type="NCBI Taxonomy" id="143950"/>
    <lineage>
        <taxon>Eukaryota</taxon>
        <taxon>Metazoa</taxon>
        <taxon>Ecdysozoa</taxon>
        <taxon>Arthropoda</taxon>
        <taxon>Hexapoda</taxon>
        <taxon>Insecta</taxon>
        <taxon>Pterygota</taxon>
        <taxon>Neoptera</taxon>
        <taxon>Paraneoptera</taxon>
        <taxon>Hemiptera</taxon>
        <taxon>Sternorrhyncha</taxon>
        <taxon>Aphidomorpha</taxon>
        <taxon>Aphidoidea</taxon>
        <taxon>Aphididae</taxon>
        <taxon>Sipha</taxon>
    </lineage>
</organism>
<dbReference type="RefSeq" id="XP_025413343.1">
    <property type="nucleotide sequence ID" value="XM_025557558.1"/>
</dbReference>
<dbReference type="FunFam" id="3.30.980.10:FF:000006">
    <property type="entry name" value="39S ribosomal protein L39, mitochondrial"/>
    <property type="match status" value="1"/>
</dbReference>
<evidence type="ECO:0000256" key="1">
    <source>
        <dbReference type="ARBA" id="ARBA00004173"/>
    </source>
</evidence>
<dbReference type="Proteomes" id="UP000694846">
    <property type="component" value="Unplaced"/>
</dbReference>
<dbReference type="GO" id="GO:0000166">
    <property type="term" value="F:nucleotide binding"/>
    <property type="evidence" value="ECO:0007669"/>
    <property type="project" value="InterPro"/>
</dbReference>
<evidence type="ECO:0000259" key="8">
    <source>
        <dbReference type="Pfam" id="PF02824"/>
    </source>
</evidence>
<dbReference type="CDD" id="cd01667">
    <property type="entry name" value="TGS_ThrRS"/>
    <property type="match status" value="1"/>
</dbReference>
<dbReference type="SUPFAM" id="SSF55186">
    <property type="entry name" value="ThrRS/AlaRS common domain"/>
    <property type="match status" value="1"/>
</dbReference>
<dbReference type="GO" id="GO:0005840">
    <property type="term" value="C:ribosome"/>
    <property type="evidence" value="ECO:0007669"/>
    <property type="project" value="UniProtKB-KW"/>
</dbReference>
<reference evidence="11" key="2">
    <citation type="submission" date="2025-04" db="UniProtKB">
        <authorList>
            <consortium name="RefSeq"/>
        </authorList>
    </citation>
    <scope>IDENTIFICATION</scope>
    <source>
        <tissue evidence="11">Whole body</tissue>
    </source>
</reference>
<keyword evidence="4" id="KW-0687">Ribonucleoprotein</keyword>
<name>A0A2S2QIB2_9HEMI</name>
<evidence type="ECO:0000256" key="3">
    <source>
        <dbReference type="ARBA" id="ARBA00023128"/>
    </source>
</evidence>
<dbReference type="Pfam" id="PF02824">
    <property type="entry name" value="TGS"/>
    <property type="match status" value="1"/>
</dbReference>
<feature type="domain" description="TGS" evidence="8">
    <location>
        <begin position="73"/>
        <end position="120"/>
    </location>
</feature>
<dbReference type="OrthoDB" id="5870821at2759"/>
<dbReference type="EMBL" id="GGMS01008286">
    <property type="protein sequence ID" value="MBY77489.1"/>
    <property type="molecule type" value="Transcribed_RNA"/>
</dbReference>
<keyword evidence="2 9" id="KW-0689">Ribosomal protein</keyword>
<protein>
    <recommendedName>
        <fullName evidence="6">Large ribosomal subunit protein mL39</fullName>
    </recommendedName>
    <alternativeName>
        <fullName evidence="7">39S ribosomal protein L39, mitochondrial</fullName>
    </alternativeName>
</protein>
<proteinExistence type="inferred from homology"/>
<dbReference type="InterPro" id="IPR050062">
    <property type="entry name" value="Pro-tRNA_synthetase"/>
</dbReference>
<dbReference type="Gene3D" id="3.30.980.10">
    <property type="entry name" value="Threonyl-trna Synthetase, Chain A, domain 2"/>
    <property type="match status" value="1"/>
</dbReference>
<dbReference type="Gene3D" id="3.10.20.30">
    <property type="match status" value="1"/>
</dbReference>
<comment type="subcellular location">
    <subcellularLocation>
        <location evidence="1">Mitochondrion</location>
    </subcellularLocation>
</comment>
<accession>A0A2S2QIB2</accession>
<gene>
    <name evidence="9" type="primary">mRpL39</name>
    <name evidence="11" type="synonym">LOC112685620</name>
    <name evidence="9" type="ORF">g.161455</name>
</gene>
<dbReference type="AlphaFoldDB" id="A0A2S2QIB2"/>
<dbReference type="PANTHER" id="PTHR42753:SF9">
    <property type="entry name" value="LARGE RIBOSOMAL SUBUNIT PROTEIN ML39"/>
    <property type="match status" value="1"/>
</dbReference>
<evidence type="ECO:0000256" key="2">
    <source>
        <dbReference type="ARBA" id="ARBA00022980"/>
    </source>
</evidence>
<dbReference type="PANTHER" id="PTHR42753">
    <property type="entry name" value="MITOCHONDRIAL RIBOSOME PROTEIN L39/PROLYL-TRNA LIGASE FAMILY MEMBER"/>
    <property type="match status" value="1"/>
</dbReference>
<keyword evidence="10" id="KW-1185">Reference proteome</keyword>
<evidence type="ECO:0000256" key="4">
    <source>
        <dbReference type="ARBA" id="ARBA00023274"/>
    </source>
</evidence>
<comment type="similarity">
    <text evidence="5">Belongs to the mitochondrion-specific ribosomal protein mL39 family.</text>
</comment>
<reference evidence="9" key="1">
    <citation type="submission" date="2018-04" db="EMBL/GenBank/DDBJ databases">
        <title>Transcriptome assembly of Sipha flava.</title>
        <authorList>
            <person name="Scully E.D."/>
            <person name="Geib S.M."/>
            <person name="Palmer N.A."/>
            <person name="Koch K."/>
            <person name="Bradshaw J."/>
            <person name="Heng-Moss T."/>
            <person name="Sarath G."/>
        </authorList>
    </citation>
    <scope>NUCLEOTIDE SEQUENCE</scope>
</reference>
<dbReference type="InterPro" id="IPR018163">
    <property type="entry name" value="Thr/Ala-tRNA-synth_IIc_edit"/>
</dbReference>
<evidence type="ECO:0000256" key="7">
    <source>
        <dbReference type="ARBA" id="ARBA00075914"/>
    </source>
</evidence>
<dbReference type="GO" id="GO:1990904">
    <property type="term" value="C:ribonucleoprotein complex"/>
    <property type="evidence" value="ECO:0007669"/>
    <property type="project" value="UniProtKB-KW"/>
</dbReference>
<evidence type="ECO:0000313" key="10">
    <source>
        <dbReference type="Proteomes" id="UP000694846"/>
    </source>
</evidence>
<evidence type="ECO:0000313" key="9">
    <source>
        <dbReference type="EMBL" id="MBY77489.1"/>
    </source>
</evidence>
<sequence>MKCFTSCFYKKYTYTLSRRYVSTSKNVEPLSEIVAYQNNLFDNEQKKQKEAVGRIEKMIIKYHGVPENVTLSMNKGISTPYDCAKHISEMLVKRTGLALVDNTHLWDMHRPLESDCEITFMHAQHLPDPYHFNRAYWRSCSLILGAVISKAFKNDIQPTLHSFPSPNVKSGSFVYDVELSNLPEWTPTENELRILSANMVKLAQTSYRFDRLAVSEELALDIFQDNKFKKEQVPNIAQQSIDKKVILYRIGDHIDISKGPMIGNTDLLGRCTITAVHRLDTKYGHLYRFQGVSLPKGIMLNHFAYSLLEQRAKKLNAARLPDQVNNDMFVPRFSSEDSIA</sequence>
<dbReference type="GO" id="GO:0003723">
    <property type="term" value="F:RNA binding"/>
    <property type="evidence" value="ECO:0007669"/>
    <property type="project" value="TreeGrafter"/>
</dbReference>
<evidence type="ECO:0000313" key="11">
    <source>
        <dbReference type="RefSeq" id="XP_025413343.1"/>
    </source>
</evidence>
<dbReference type="GO" id="GO:0005739">
    <property type="term" value="C:mitochondrion"/>
    <property type="evidence" value="ECO:0007669"/>
    <property type="project" value="UniProtKB-SubCell"/>
</dbReference>
<evidence type="ECO:0000256" key="6">
    <source>
        <dbReference type="ARBA" id="ARBA00071662"/>
    </source>
</evidence>
<evidence type="ECO:0000256" key="5">
    <source>
        <dbReference type="ARBA" id="ARBA00061231"/>
    </source>
</evidence>